<protein>
    <submittedName>
        <fullName evidence="12">ABC transporter ATP-binding protein</fullName>
    </submittedName>
</protein>
<dbReference type="FunFam" id="1.20.1560.10:FF:000011">
    <property type="entry name" value="Multidrug ABC transporter ATP-binding protein"/>
    <property type="match status" value="1"/>
</dbReference>
<dbReference type="GO" id="GO:0015421">
    <property type="term" value="F:ABC-type oligopeptide transporter activity"/>
    <property type="evidence" value="ECO:0007669"/>
    <property type="project" value="TreeGrafter"/>
</dbReference>
<dbReference type="InterPro" id="IPR017871">
    <property type="entry name" value="ABC_transporter-like_CS"/>
</dbReference>
<evidence type="ECO:0000256" key="7">
    <source>
        <dbReference type="ARBA" id="ARBA00022989"/>
    </source>
</evidence>
<feature type="transmembrane region" description="Helical" evidence="9">
    <location>
        <begin position="59"/>
        <end position="77"/>
    </location>
</feature>
<evidence type="ECO:0000256" key="9">
    <source>
        <dbReference type="SAM" id="Phobius"/>
    </source>
</evidence>
<dbReference type="SMART" id="SM00382">
    <property type="entry name" value="AAA"/>
    <property type="match status" value="1"/>
</dbReference>
<sequence>MRVLIARLLPHLRRYRAGLVAGLVCVLLTNWISLAQPQVLRYAGVDLYRGVTAAKLGRYAIILFAIALAGAVFKYLMRHLVIGMSRHIEFDLRNDLVAHLLKLPVQYFQRHRTGEIMSRATNDLAAVRMMLGPGVMYLVNTLAVGTAGVFLMLAISPRLTLYALLPLPILSLSVWFFGDRIHRGFERVQAQFAALSARVHENLSGVRVVRSFAREDRELEEFATLNRQYLDQNFGLIRSGGFFHPWLAFLSGLAALLALYVGGREVIHGRITLGEFVAFTVYLAMLNWPMYALGWVVNLWQRGMASFRRLDDILRITPEIQSAGRALAPSACRGALEFRRLSFTYPGSDRPALRDVSLEIPHGGTVAIVGRTGAGKSTLLALLPRLFDPPSGTVFLDGVDVRDYDLDWLRSQLAIVSQETFLFSTTIEENVAFGVERADPEAVVQAARVAWLDADVRHFSAGYHTLVGERGITLSGGQRQRAAIARALLRDAPVLLLDDCLSSVDTHTEEGILEGLRAATRDRTVLLVSHRVSAVRHADLGVVLEDGAIVERGTHETLLDLDGRYAELQRRQQLEEELEAS</sequence>
<accession>A0A538U200</accession>
<keyword evidence="5" id="KW-0547">Nucleotide-binding</keyword>
<dbReference type="PROSITE" id="PS50929">
    <property type="entry name" value="ABC_TM1F"/>
    <property type="match status" value="1"/>
</dbReference>
<gene>
    <name evidence="12" type="ORF">E6K80_10225</name>
</gene>
<dbReference type="PANTHER" id="PTHR43394:SF1">
    <property type="entry name" value="ATP-BINDING CASSETTE SUB-FAMILY B MEMBER 10, MITOCHONDRIAL"/>
    <property type="match status" value="1"/>
</dbReference>
<evidence type="ECO:0000313" key="13">
    <source>
        <dbReference type="Proteomes" id="UP000319836"/>
    </source>
</evidence>
<name>A0A538U200_UNCEI</name>
<feature type="domain" description="ABC transmembrane type-1" evidence="11">
    <location>
        <begin position="20"/>
        <end position="302"/>
    </location>
</feature>
<dbReference type="Gene3D" id="1.20.1560.10">
    <property type="entry name" value="ABC transporter type 1, transmembrane domain"/>
    <property type="match status" value="1"/>
</dbReference>
<keyword evidence="7 9" id="KW-1133">Transmembrane helix</keyword>
<dbReference type="SUPFAM" id="SSF52540">
    <property type="entry name" value="P-loop containing nucleoside triphosphate hydrolases"/>
    <property type="match status" value="1"/>
</dbReference>
<keyword evidence="3" id="KW-1003">Cell membrane</keyword>
<evidence type="ECO:0000256" key="5">
    <source>
        <dbReference type="ARBA" id="ARBA00022741"/>
    </source>
</evidence>
<evidence type="ECO:0000259" key="10">
    <source>
        <dbReference type="PROSITE" id="PS50893"/>
    </source>
</evidence>
<dbReference type="Proteomes" id="UP000319836">
    <property type="component" value="Unassembled WGS sequence"/>
</dbReference>
<evidence type="ECO:0000256" key="8">
    <source>
        <dbReference type="ARBA" id="ARBA00023136"/>
    </source>
</evidence>
<proteinExistence type="predicted"/>
<feature type="transmembrane region" description="Helical" evidence="9">
    <location>
        <begin position="242"/>
        <end position="261"/>
    </location>
</feature>
<dbReference type="SUPFAM" id="SSF90123">
    <property type="entry name" value="ABC transporter transmembrane region"/>
    <property type="match status" value="1"/>
</dbReference>
<keyword evidence="6 12" id="KW-0067">ATP-binding</keyword>
<evidence type="ECO:0000259" key="11">
    <source>
        <dbReference type="PROSITE" id="PS50929"/>
    </source>
</evidence>
<keyword evidence="8 9" id="KW-0472">Membrane</keyword>
<dbReference type="GO" id="GO:0005524">
    <property type="term" value="F:ATP binding"/>
    <property type="evidence" value="ECO:0007669"/>
    <property type="project" value="UniProtKB-KW"/>
</dbReference>
<dbReference type="InterPro" id="IPR036640">
    <property type="entry name" value="ABC1_TM_sf"/>
</dbReference>
<dbReference type="Pfam" id="PF00005">
    <property type="entry name" value="ABC_tran"/>
    <property type="match status" value="1"/>
</dbReference>
<evidence type="ECO:0000256" key="6">
    <source>
        <dbReference type="ARBA" id="ARBA00022840"/>
    </source>
</evidence>
<dbReference type="CDD" id="cd18541">
    <property type="entry name" value="ABC_6TM_TmrB_like"/>
    <property type="match status" value="1"/>
</dbReference>
<dbReference type="InterPro" id="IPR003439">
    <property type="entry name" value="ABC_transporter-like_ATP-bd"/>
</dbReference>
<dbReference type="Pfam" id="PF00664">
    <property type="entry name" value="ABC_membrane"/>
    <property type="match status" value="1"/>
</dbReference>
<evidence type="ECO:0000256" key="1">
    <source>
        <dbReference type="ARBA" id="ARBA00004651"/>
    </source>
</evidence>
<keyword evidence="4 9" id="KW-0812">Transmembrane</keyword>
<evidence type="ECO:0000256" key="4">
    <source>
        <dbReference type="ARBA" id="ARBA00022692"/>
    </source>
</evidence>
<feature type="transmembrane region" description="Helical" evidence="9">
    <location>
        <begin position="135"/>
        <end position="155"/>
    </location>
</feature>
<dbReference type="InterPro" id="IPR003593">
    <property type="entry name" value="AAA+_ATPase"/>
</dbReference>
<dbReference type="InterPro" id="IPR027417">
    <property type="entry name" value="P-loop_NTPase"/>
</dbReference>
<dbReference type="PANTHER" id="PTHR43394">
    <property type="entry name" value="ATP-DEPENDENT PERMEASE MDL1, MITOCHONDRIAL"/>
    <property type="match status" value="1"/>
</dbReference>
<reference evidence="12 13" key="1">
    <citation type="journal article" date="2019" name="Nat. Microbiol.">
        <title>Mediterranean grassland soil C-N compound turnover is dependent on rainfall and depth, and is mediated by genomically divergent microorganisms.</title>
        <authorList>
            <person name="Diamond S."/>
            <person name="Andeer P.F."/>
            <person name="Li Z."/>
            <person name="Crits-Christoph A."/>
            <person name="Burstein D."/>
            <person name="Anantharaman K."/>
            <person name="Lane K.R."/>
            <person name="Thomas B.C."/>
            <person name="Pan C."/>
            <person name="Northen T.R."/>
            <person name="Banfield J.F."/>
        </authorList>
    </citation>
    <scope>NUCLEOTIDE SEQUENCE [LARGE SCALE GENOMIC DNA]</scope>
    <source>
        <strain evidence="12">WS_10</strain>
    </source>
</reference>
<keyword evidence="2" id="KW-0813">Transport</keyword>
<evidence type="ECO:0000256" key="2">
    <source>
        <dbReference type="ARBA" id="ARBA00022448"/>
    </source>
</evidence>
<dbReference type="GO" id="GO:0016887">
    <property type="term" value="F:ATP hydrolysis activity"/>
    <property type="evidence" value="ECO:0007669"/>
    <property type="project" value="InterPro"/>
</dbReference>
<evidence type="ECO:0000256" key="3">
    <source>
        <dbReference type="ARBA" id="ARBA00022475"/>
    </source>
</evidence>
<dbReference type="EMBL" id="VBPA01000255">
    <property type="protein sequence ID" value="TMQ69898.1"/>
    <property type="molecule type" value="Genomic_DNA"/>
</dbReference>
<organism evidence="12 13">
    <name type="scientific">Eiseniibacteriota bacterium</name>
    <dbReference type="NCBI Taxonomy" id="2212470"/>
    <lineage>
        <taxon>Bacteria</taxon>
        <taxon>Candidatus Eiseniibacteriota</taxon>
    </lineage>
</organism>
<dbReference type="InterPro" id="IPR039421">
    <property type="entry name" value="Type_1_exporter"/>
</dbReference>
<comment type="caution">
    <text evidence="12">The sequence shown here is derived from an EMBL/GenBank/DDBJ whole genome shotgun (WGS) entry which is preliminary data.</text>
</comment>
<dbReference type="PROSITE" id="PS00211">
    <property type="entry name" value="ABC_TRANSPORTER_1"/>
    <property type="match status" value="1"/>
</dbReference>
<feature type="transmembrane region" description="Helical" evidence="9">
    <location>
        <begin position="281"/>
        <end position="300"/>
    </location>
</feature>
<dbReference type="AlphaFoldDB" id="A0A538U200"/>
<dbReference type="InterPro" id="IPR011527">
    <property type="entry name" value="ABC1_TM_dom"/>
</dbReference>
<feature type="transmembrane region" description="Helical" evidence="9">
    <location>
        <begin position="161"/>
        <end position="178"/>
    </location>
</feature>
<dbReference type="Gene3D" id="3.40.50.300">
    <property type="entry name" value="P-loop containing nucleotide triphosphate hydrolases"/>
    <property type="match status" value="1"/>
</dbReference>
<comment type="subcellular location">
    <subcellularLocation>
        <location evidence="1">Cell membrane</location>
        <topology evidence="1">Multi-pass membrane protein</topology>
    </subcellularLocation>
</comment>
<dbReference type="PROSITE" id="PS50893">
    <property type="entry name" value="ABC_TRANSPORTER_2"/>
    <property type="match status" value="1"/>
</dbReference>
<feature type="domain" description="ABC transporter" evidence="10">
    <location>
        <begin position="336"/>
        <end position="571"/>
    </location>
</feature>
<evidence type="ECO:0000313" key="12">
    <source>
        <dbReference type="EMBL" id="TMQ69898.1"/>
    </source>
</evidence>
<dbReference type="GO" id="GO:0005886">
    <property type="term" value="C:plasma membrane"/>
    <property type="evidence" value="ECO:0007669"/>
    <property type="project" value="UniProtKB-SubCell"/>
</dbReference>
<dbReference type="FunFam" id="3.40.50.300:FF:000221">
    <property type="entry name" value="Multidrug ABC transporter ATP-binding protein"/>
    <property type="match status" value="1"/>
</dbReference>